<comment type="caution">
    <text evidence="1">The sequence shown here is derived from an EMBL/GenBank/DDBJ whole genome shotgun (WGS) entry which is preliminary data.</text>
</comment>
<evidence type="ECO:0000313" key="2">
    <source>
        <dbReference type="Proteomes" id="UP001633002"/>
    </source>
</evidence>
<dbReference type="Proteomes" id="UP001633002">
    <property type="component" value="Unassembled WGS sequence"/>
</dbReference>
<proteinExistence type="predicted"/>
<accession>A0ABD3HCZ9</accession>
<name>A0ABD3HCZ9_9MARC</name>
<gene>
    <name evidence="1" type="ORF">R1sor_015712</name>
</gene>
<protein>
    <submittedName>
        <fullName evidence="1">Uncharacterized protein</fullName>
    </submittedName>
</protein>
<organism evidence="1 2">
    <name type="scientific">Riccia sorocarpa</name>
    <dbReference type="NCBI Taxonomy" id="122646"/>
    <lineage>
        <taxon>Eukaryota</taxon>
        <taxon>Viridiplantae</taxon>
        <taxon>Streptophyta</taxon>
        <taxon>Embryophyta</taxon>
        <taxon>Marchantiophyta</taxon>
        <taxon>Marchantiopsida</taxon>
        <taxon>Marchantiidae</taxon>
        <taxon>Marchantiales</taxon>
        <taxon>Ricciaceae</taxon>
        <taxon>Riccia</taxon>
    </lineage>
</organism>
<sequence>MELPFKYEKVAPSLVSSIPFLIGEVEMGTASALTHLLVKLLLMDGFTQIEIVKVLGRKKGAKCGCFENLRLPNVPQIGALHEDLLEEPDFHFPFLGSEESSGKHDNSCYKRMMEGYSKERMYNANWENLVAEEVPIPLECPVKLPWKSLDESLIVRHFNTCLELQL</sequence>
<keyword evidence="2" id="KW-1185">Reference proteome</keyword>
<dbReference type="EMBL" id="JBJQOH010000004">
    <property type="protein sequence ID" value="KAL3689403.1"/>
    <property type="molecule type" value="Genomic_DNA"/>
</dbReference>
<dbReference type="AlphaFoldDB" id="A0ABD3HCZ9"/>
<reference evidence="1 2" key="1">
    <citation type="submission" date="2024-09" db="EMBL/GenBank/DDBJ databases">
        <title>Chromosome-scale assembly of Riccia sorocarpa.</title>
        <authorList>
            <person name="Paukszto L."/>
        </authorList>
    </citation>
    <scope>NUCLEOTIDE SEQUENCE [LARGE SCALE GENOMIC DNA]</scope>
    <source>
        <strain evidence="1">LP-2024</strain>
        <tissue evidence="1">Aerial parts of the thallus</tissue>
    </source>
</reference>
<evidence type="ECO:0000313" key="1">
    <source>
        <dbReference type="EMBL" id="KAL3689403.1"/>
    </source>
</evidence>